<dbReference type="Proteomes" id="UP000278775">
    <property type="component" value="Unassembled WGS sequence"/>
</dbReference>
<dbReference type="EMBL" id="QWIU01000002">
    <property type="protein sequence ID" value="RNA61474.1"/>
    <property type="molecule type" value="Genomic_DNA"/>
</dbReference>
<dbReference type="AlphaFoldDB" id="A0A3M7TEH7"/>
<comment type="caution">
    <text evidence="1">The sequence shown here is derived from an EMBL/GenBank/DDBJ whole genome shotgun (WGS) entry which is preliminary data.</text>
</comment>
<evidence type="ECO:0000313" key="2">
    <source>
        <dbReference type="Proteomes" id="UP000278775"/>
    </source>
</evidence>
<evidence type="ECO:0000313" key="1">
    <source>
        <dbReference type="EMBL" id="RNA61474.1"/>
    </source>
</evidence>
<reference evidence="1 2" key="1">
    <citation type="submission" date="2018-08" db="EMBL/GenBank/DDBJ databases">
        <title>Chryseobacterium nematophagum: a novel matrix digesting pathogen of nematodes.</title>
        <authorList>
            <person name="Page A."/>
            <person name="Roberts M."/>
            <person name="Felix M.-A."/>
            <person name="Weir W."/>
        </authorList>
    </citation>
    <scope>NUCLEOTIDE SEQUENCE [LARGE SCALE GENOMIC DNA]</scope>
    <source>
        <strain evidence="1 2">JUb129</strain>
    </source>
</reference>
<accession>A0A3M7TEH7</accession>
<organism evidence="1 2">
    <name type="scientific">Chryseobacterium nematophagum</name>
    <dbReference type="NCBI Taxonomy" id="2305228"/>
    <lineage>
        <taxon>Bacteria</taxon>
        <taxon>Pseudomonadati</taxon>
        <taxon>Bacteroidota</taxon>
        <taxon>Flavobacteriia</taxon>
        <taxon>Flavobacteriales</taxon>
        <taxon>Weeksellaceae</taxon>
        <taxon>Chryseobacterium group</taxon>
        <taxon>Chryseobacterium</taxon>
    </lineage>
</organism>
<dbReference type="RefSeq" id="WP_122635615.1">
    <property type="nucleotide sequence ID" value="NZ_QWIU01000002.1"/>
</dbReference>
<name>A0A3M7TEH7_9FLAO</name>
<gene>
    <name evidence="1" type="ORF">D1631_05770</name>
</gene>
<protein>
    <submittedName>
        <fullName evidence="1">Uncharacterized protein</fullName>
    </submittedName>
</protein>
<dbReference type="OrthoDB" id="1239372at2"/>
<proteinExistence type="predicted"/>
<sequence>MADNSLKNTTVIVNEIKTYHRGSKNKPLYVVMVLGEINGIAFGINKYISVMDTELGIESGEIL</sequence>